<name>A0A7X2ZXM6_9FLAO</name>
<evidence type="ECO:0000256" key="2">
    <source>
        <dbReference type="ARBA" id="ARBA00022448"/>
    </source>
</evidence>
<dbReference type="InterPro" id="IPR012910">
    <property type="entry name" value="Plug_dom"/>
</dbReference>
<dbReference type="Gene3D" id="2.60.40.1120">
    <property type="entry name" value="Carboxypeptidase-like, regulatory domain"/>
    <property type="match status" value="1"/>
</dbReference>
<evidence type="ECO:0000256" key="6">
    <source>
        <dbReference type="ARBA" id="ARBA00023237"/>
    </source>
</evidence>
<evidence type="ECO:0000256" key="3">
    <source>
        <dbReference type="ARBA" id="ARBA00022452"/>
    </source>
</evidence>
<organism evidence="10 11">
    <name type="scientific">Zobellia amurskyensis</name>
    <dbReference type="NCBI Taxonomy" id="248905"/>
    <lineage>
        <taxon>Bacteria</taxon>
        <taxon>Pseudomonadati</taxon>
        <taxon>Bacteroidota</taxon>
        <taxon>Flavobacteriia</taxon>
        <taxon>Flavobacteriales</taxon>
        <taxon>Flavobacteriaceae</taxon>
        <taxon>Zobellia</taxon>
    </lineage>
</organism>
<sequence length="1048" mass="117912">MRTTSFTIIISRALCIMALLMGVSVFAQDNQISGTVFSSDGFPLPGANVIQKGTTNGVVTDFDGKFSLTLQPDSDILEISYIGFEPQEVEVDAQNNISVTLVENLENLDEVIVTGYGSQKKVDVTGSISTIKTKELTTVPTPTIAQSIAGRATGVFVQTKNAQPGDYDGVSYNIRGFGEALLIIDGMPASNEEFLLLDPNDIEEFNVLKDAATAAVYGARAGNGVILVTTKRGKIQDAKFSYTANFGWQQLTMLPHAVSSWENAQFENVARQNAGLDPLWSNEDINKFKAGNDPEYPNTDWWDLTLRDYAPQSQHNINVRGGTEKIKYFVSGGYYSQQGIYRSDDLQNKKYNLRSNLDIKLTDKLDLGIGISLLENDYVGPSWDMANRNGHLGVMMLLYRSRPQYPGEYPDPTKFPAMGNDDLNPVSATKISDVGYLKWNQLTADTKLNLTYKLPLGFTAKANFNYNRVSRRDKRKENIAPAYWFDYDAEGNIVYHNHRNFNNYNWLYEKSQVSKNINQQYMLSWNKEFGNHRINALGVYEHLSSEGDFIDAQRIRYEFDLDYLFAGPDLDKSNNGRGWQDGRIGQIFSMDYSFKEKYLLGFNVRRDGSPKFPADTRWGTFPSVSAGWRISQENFIKEKLPFINSLKLRGSWGKLGYDNTGDYQYLSTYSIQPAQVMVDGVIRSGINADNVPNYNITWEKMTTANIGIDYGLFNNKFSGAIDAFYRKRSDVLGDRQVSLPDIVGATLPKENIEEYSNRGIEMSLQYATTFGEVRFSLGGNVSYSREKIEYIDQPEYASEEDFRRNNKIGQWSDTSWGYQADGVFTSQEEIDNWAIIDGRNNATVNVGDIKLIDYNGDGVINSQDNVIIGRGTSPDIIFGINNSISWKGIDFSMLWQGAGLYDIHYGASGDLSEPFRGGNAPFSEMYNGSYVPQNEWGMPANVDSHPTFPRFYWPGYQTHNTNANSSFWYKSGNYIRLKSIELGYNLPKKVVNRYGIDNLKIFYSGYNVLTFSALDFYDPELQNTNGGNNAALNYPSTSTYSLGLILDF</sequence>
<dbReference type="NCBIfam" id="TIGR04056">
    <property type="entry name" value="OMP_RagA_SusC"/>
    <property type="match status" value="1"/>
</dbReference>
<evidence type="ECO:0000256" key="5">
    <source>
        <dbReference type="ARBA" id="ARBA00023136"/>
    </source>
</evidence>
<evidence type="ECO:0000313" key="10">
    <source>
        <dbReference type="EMBL" id="MUH38204.1"/>
    </source>
</evidence>
<dbReference type="SUPFAM" id="SSF49464">
    <property type="entry name" value="Carboxypeptidase regulatory domain-like"/>
    <property type="match status" value="1"/>
</dbReference>
<dbReference type="NCBIfam" id="TIGR04057">
    <property type="entry name" value="SusC_RagA_signa"/>
    <property type="match status" value="1"/>
</dbReference>
<keyword evidence="11" id="KW-1185">Reference proteome</keyword>
<feature type="chain" id="PRO_5031563190" evidence="8">
    <location>
        <begin position="28"/>
        <end position="1048"/>
    </location>
</feature>
<evidence type="ECO:0000256" key="7">
    <source>
        <dbReference type="PROSITE-ProRule" id="PRU01360"/>
    </source>
</evidence>
<feature type="domain" description="TonB-dependent receptor plug" evidence="9">
    <location>
        <begin position="121"/>
        <end position="225"/>
    </location>
</feature>
<accession>A0A7X2ZXM6</accession>
<dbReference type="SUPFAM" id="SSF56935">
    <property type="entry name" value="Porins"/>
    <property type="match status" value="1"/>
</dbReference>
<dbReference type="Pfam" id="PF07715">
    <property type="entry name" value="Plug"/>
    <property type="match status" value="1"/>
</dbReference>
<feature type="signal peptide" evidence="8">
    <location>
        <begin position="1"/>
        <end position="27"/>
    </location>
</feature>
<keyword evidence="5 7" id="KW-0472">Membrane</keyword>
<proteinExistence type="inferred from homology"/>
<gene>
    <name evidence="10" type="ORF">D9O36_20340</name>
</gene>
<keyword evidence="6 7" id="KW-0998">Cell outer membrane</keyword>
<dbReference type="InterPro" id="IPR039426">
    <property type="entry name" value="TonB-dep_rcpt-like"/>
</dbReference>
<dbReference type="OrthoDB" id="9768177at2"/>
<dbReference type="InterPro" id="IPR036942">
    <property type="entry name" value="Beta-barrel_TonB_sf"/>
</dbReference>
<keyword evidence="8" id="KW-0732">Signal</keyword>
<evidence type="ECO:0000313" key="11">
    <source>
        <dbReference type="Proteomes" id="UP000540519"/>
    </source>
</evidence>
<dbReference type="EMBL" id="RCNR01000073">
    <property type="protein sequence ID" value="MUH38204.1"/>
    <property type="molecule type" value="Genomic_DNA"/>
</dbReference>
<keyword evidence="10" id="KW-0675">Receptor</keyword>
<dbReference type="FunFam" id="2.60.40.1120:FF:000003">
    <property type="entry name" value="Outer membrane protein Omp121"/>
    <property type="match status" value="1"/>
</dbReference>
<comment type="similarity">
    <text evidence="7">Belongs to the TonB-dependent receptor family.</text>
</comment>
<dbReference type="Proteomes" id="UP000540519">
    <property type="component" value="Unassembled WGS sequence"/>
</dbReference>
<evidence type="ECO:0000259" key="9">
    <source>
        <dbReference type="Pfam" id="PF07715"/>
    </source>
</evidence>
<keyword evidence="3 7" id="KW-1134">Transmembrane beta strand</keyword>
<keyword evidence="4 7" id="KW-0812">Transmembrane</keyword>
<keyword evidence="2 7" id="KW-0813">Transport</keyword>
<dbReference type="InterPro" id="IPR023997">
    <property type="entry name" value="TonB-dep_OMP_SusC/RagA_CS"/>
</dbReference>
<dbReference type="RefSeq" id="WP_155601274.1">
    <property type="nucleotide sequence ID" value="NZ_RCNR01000073.1"/>
</dbReference>
<dbReference type="InterPro" id="IPR037066">
    <property type="entry name" value="Plug_dom_sf"/>
</dbReference>
<evidence type="ECO:0000256" key="8">
    <source>
        <dbReference type="SAM" id="SignalP"/>
    </source>
</evidence>
<comment type="subcellular location">
    <subcellularLocation>
        <location evidence="1 7">Cell outer membrane</location>
        <topology evidence="1 7">Multi-pass membrane protein</topology>
    </subcellularLocation>
</comment>
<comment type="caution">
    <text evidence="10">The sequence shown here is derived from an EMBL/GenBank/DDBJ whole genome shotgun (WGS) entry which is preliminary data.</text>
</comment>
<protein>
    <submittedName>
        <fullName evidence="10">TonB-dependent receptor</fullName>
    </submittedName>
</protein>
<dbReference type="Pfam" id="PF13715">
    <property type="entry name" value="CarbopepD_reg_2"/>
    <property type="match status" value="1"/>
</dbReference>
<dbReference type="AlphaFoldDB" id="A0A7X2ZXM6"/>
<dbReference type="PROSITE" id="PS52016">
    <property type="entry name" value="TONB_DEPENDENT_REC_3"/>
    <property type="match status" value="1"/>
</dbReference>
<dbReference type="GO" id="GO:0009279">
    <property type="term" value="C:cell outer membrane"/>
    <property type="evidence" value="ECO:0007669"/>
    <property type="project" value="UniProtKB-SubCell"/>
</dbReference>
<dbReference type="Gene3D" id="2.40.170.20">
    <property type="entry name" value="TonB-dependent receptor, beta-barrel domain"/>
    <property type="match status" value="1"/>
</dbReference>
<dbReference type="Gene3D" id="2.170.130.10">
    <property type="entry name" value="TonB-dependent receptor, plug domain"/>
    <property type="match status" value="1"/>
</dbReference>
<evidence type="ECO:0000256" key="1">
    <source>
        <dbReference type="ARBA" id="ARBA00004571"/>
    </source>
</evidence>
<reference evidence="10 11" key="1">
    <citation type="journal article" date="2019" name="Mar. Drugs">
        <title>Comparative Genomics and CAZyme Genome Repertoires of Marine Zobellia amurskyensis KMM 3526(T) and Zobellia laminariae KMM 3676(T).</title>
        <authorList>
            <person name="Chernysheva N."/>
            <person name="Bystritskaya E."/>
            <person name="Stenkova A."/>
            <person name="Golovkin I."/>
            <person name="Nedashkovskaya O."/>
            <person name="Isaeva M."/>
        </authorList>
    </citation>
    <scope>NUCLEOTIDE SEQUENCE [LARGE SCALE GENOMIC DNA]</scope>
    <source>
        <strain evidence="10 11">KMM 3526</strain>
    </source>
</reference>
<dbReference type="InterPro" id="IPR008969">
    <property type="entry name" value="CarboxyPept-like_regulatory"/>
</dbReference>
<dbReference type="InterPro" id="IPR023996">
    <property type="entry name" value="TonB-dep_OMP_SusC/RagA"/>
</dbReference>
<evidence type="ECO:0000256" key="4">
    <source>
        <dbReference type="ARBA" id="ARBA00022692"/>
    </source>
</evidence>